<dbReference type="SMART" id="SM00116">
    <property type="entry name" value="CBS"/>
    <property type="match status" value="3"/>
</dbReference>
<feature type="region of interest" description="Disordered" evidence="6">
    <location>
        <begin position="397"/>
        <end position="420"/>
    </location>
</feature>
<feature type="compositionally biased region" description="Acidic residues" evidence="6">
    <location>
        <begin position="366"/>
        <end position="380"/>
    </location>
</feature>
<dbReference type="Gene3D" id="3.10.580.10">
    <property type="entry name" value="CBS-domain"/>
    <property type="match status" value="2"/>
</dbReference>
<evidence type="ECO:0000256" key="4">
    <source>
        <dbReference type="ARBA" id="ARBA00025878"/>
    </source>
</evidence>
<feature type="domain" description="CBS" evidence="7">
    <location>
        <begin position="113"/>
        <end position="172"/>
    </location>
</feature>
<organism evidence="8 9">
    <name type="scientific">Glossina morsitans morsitans</name>
    <name type="common">Savannah tsetse fly</name>
    <dbReference type="NCBI Taxonomy" id="37546"/>
    <lineage>
        <taxon>Eukaryota</taxon>
        <taxon>Metazoa</taxon>
        <taxon>Ecdysozoa</taxon>
        <taxon>Arthropoda</taxon>
        <taxon>Hexapoda</taxon>
        <taxon>Insecta</taxon>
        <taxon>Pterygota</taxon>
        <taxon>Neoptera</taxon>
        <taxon>Endopterygota</taxon>
        <taxon>Diptera</taxon>
        <taxon>Brachycera</taxon>
        <taxon>Muscomorpha</taxon>
        <taxon>Hippoboscoidea</taxon>
        <taxon>Glossinidae</taxon>
        <taxon>Glossina</taxon>
    </lineage>
</organism>
<feature type="compositionally biased region" description="Basic and acidic residues" evidence="6">
    <location>
        <begin position="311"/>
        <end position="321"/>
    </location>
</feature>
<evidence type="ECO:0000259" key="7">
    <source>
        <dbReference type="PROSITE" id="PS51371"/>
    </source>
</evidence>
<comment type="similarity">
    <text evidence="1">Belongs to the 5'-AMP-activated protein kinase gamma subunit family.</text>
</comment>
<keyword evidence="3 5" id="KW-0129">CBS domain</keyword>
<comment type="subunit">
    <text evidence="4">AMPK is a heterotrimer of an alpha catalytic subunit (PRKAA1 or PRKAA2), a beta (PRKAB1 or PRKAB2) and a gamma non-catalytic subunits (PRKAG1, PRKAG2 or PRKAG3). Interacts with FNIP1 and FNIP2.</text>
</comment>
<evidence type="ECO:0000256" key="5">
    <source>
        <dbReference type="PROSITE-ProRule" id="PRU00703"/>
    </source>
</evidence>
<dbReference type="PhylomeDB" id="A0A1B0FI87"/>
<feature type="region of interest" description="Disordered" evidence="6">
    <location>
        <begin position="263"/>
        <end position="383"/>
    </location>
</feature>
<dbReference type="GO" id="GO:0005737">
    <property type="term" value="C:cytoplasm"/>
    <property type="evidence" value="ECO:0007669"/>
    <property type="project" value="TreeGrafter"/>
</dbReference>
<dbReference type="PANTHER" id="PTHR13780">
    <property type="entry name" value="AMP-ACTIVATED PROTEIN KINASE, GAMMA REGULATORY SUBUNIT"/>
    <property type="match status" value="1"/>
</dbReference>
<feature type="domain" description="CBS" evidence="7">
    <location>
        <begin position="38"/>
        <end position="98"/>
    </location>
</feature>
<evidence type="ECO:0000256" key="6">
    <source>
        <dbReference type="SAM" id="MobiDB-lite"/>
    </source>
</evidence>
<evidence type="ECO:0000313" key="8">
    <source>
        <dbReference type="EnsemblMetazoa" id="GMOY003549-PA"/>
    </source>
</evidence>
<dbReference type="EnsemblMetazoa" id="GMOY003549-RA">
    <property type="protein sequence ID" value="GMOY003549-PA"/>
    <property type="gene ID" value="GMOY003549"/>
</dbReference>
<evidence type="ECO:0000313" key="9">
    <source>
        <dbReference type="Proteomes" id="UP000092444"/>
    </source>
</evidence>
<evidence type="ECO:0000256" key="2">
    <source>
        <dbReference type="ARBA" id="ARBA00022737"/>
    </source>
</evidence>
<dbReference type="InterPro" id="IPR046342">
    <property type="entry name" value="CBS_dom_sf"/>
</dbReference>
<dbReference type="Proteomes" id="UP000092444">
    <property type="component" value="Unassembled WGS sequence"/>
</dbReference>
<dbReference type="STRING" id="37546.A0A1B0FI87"/>
<name>A0A1B0FI87_GLOMM</name>
<evidence type="ECO:0000256" key="1">
    <source>
        <dbReference type="ARBA" id="ARBA00006750"/>
    </source>
</evidence>
<sequence>MLTITDFIKILRMYYKSPNASIEQLEEHKLDTWRSVLHNEVMPLVSIGPDASLYDAIKILIHNRIHRLPVIDPATGNVLYILTHKRILRFLFLYINELPKPSYMQKKLRDVKIGTYDNIETADENTSIISALKKFIERRVSALPLVDAEGRLVDIYAKFDVIVTAEKTYNDLDVSLRKANEHRNEWFEGVQCCNLDESLYTILERIVRAEVHRLVVVDEQRRVIGIISLSDILLYLVLRPSGDAVGGAENSLRASDPILQKKLSEDEDTATTVEIKSPSLDSGTRSLIEDIPEEDKTQLEGEDGVSDGGGDADHNVDDNNKNSEVNEGNDKNASADVSLATEAVEEEDTTTTTATTVDINGAPLADVEEADNVSEDDNDAESVLSDNCDKLSKAAASALSQKTTQPAVPNRAREMALVSE</sequence>
<dbReference type="EMBL" id="CCAG010020272">
    <property type="status" value="NOT_ANNOTATED_CDS"/>
    <property type="molecule type" value="Genomic_DNA"/>
</dbReference>
<dbReference type="InterPro" id="IPR000644">
    <property type="entry name" value="CBS_dom"/>
</dbReference>
<dbReference type="GO" id="GO:0019901">
    <property type="term" value="F:protein kinase binding"/>
    <property type="evidence" value="ECO:0007669"/>
    <property type="project" value="TreeGrafter"/>
</dbReference>
<dbReference type="GO" id="GO:0016208">
    <property type="term" value="F:AMP binding"/>
    <property type="evidence" value="ECO:0007669"/>
    <property type="project" value="TreeGrafter"/>
</dbReference>
<dbReference type="GO" id="GO:0031588">
    <property type="term" value="C:nucleotide-activated protein kinase complex"/>
    <property type="evidence" value="ECO:0007669"/>
    <property type="project" value="TreeGrafter"/>
</dbReference>
<feature type="domain" description="CBS" evidence="7">
    <location>
        <begin position="183"/>
        <end position="244"/>
    </location>
</feature>
<protein>
    <recommendedName>
        <fullName evidence="7">CBS domain-containing protein</fullName>
    </recommendedName>
</protein>
<evidence type="ECO:0000256" key="3">
    <source>
        <dbReference type="ARBA" id="ARBA00023122"/>
    </source>
</evidence>
<dbReference type="InterPro" id="IPR050511">
    <property type="entry name" value="AMPK_gamma/SDS23_families"/>
</dbReference>
<dbReference type="AlphaFoldDB" id="A0A1B0FI87"/>
<proteinExistence type="inferred from homology"/>
<dbReference type="CDD" id="cd04641">
    <property type="entry name" value="CBS_euAMPK_gamma-like_repeat2"/>
    <property type="match status" value="1"/>
</dbReference>
<reference evidence="8" key="1">
    <citation type="submission" date="2020-05" db="UniProtKB">
        <authorList>
            <consortium name="EnsemblMetazoa"/>
        </authorList>
    </citation>
    <scope>IDENTIFICATION</scope>
    <source>
        <strain evidence="8">Yale</strain>
    </source>
</reference>
<keyword evidence="2" id="KW-0677">Repeat</keyword>
<feature type="compositionally biased region" description="Polar residues" evidence="6">
    <location>
        <begin position="270"/>
        <end position="285"/>
    </location>
</feature>
<dbReference type="PROSITE" id="PS51371">
    <property type="entry name" value="CBS"/>
    <property type="match status" value="3"/>
</dbReference>
<dbReference type="SUPFAM" id="SSF54631">
    <property type="entry name" value="CBS-domain pair"/>
    <property type="match status" value="2"/>
</dbReference>
<dbReference type="Pfam" id="PF00571">
    <property type="entry name" value="CBS"/>
    <property type="match status" value="3"/>
</dbReference>
<dbReference type="GO" id="GO:0005634">
    <property type="term" value="C:nucleus"/>
    <property type="evidence" value="ECO:0007669"/>
    <property type="project" value="TreeGrafter"/>
</dbReference>
<dbReference type="GO" id="GO:0019887">
    <property type="term" value="F:protein kinase regulator activity"/>
    <property type="evidence" value="ECO:0007669"/>
    <property type="project" value="TreeGrafter"/>
</dbReference>
<dbReference type="VEuPathDB" id="VectorBase:GMOY003549"/>
<accession>A0A1B0FI87</accession>
<dbReference type="PANTHER" id="PTHR13780:SF35">
    <property type="entry name" value="LD22662P"/>
    <property type="match status" value="1"/>
</dbReference>
<keyword evidence="9" id="KW-1185">Reference proteome</keyword>